<dbReference type="SUPFAM" id="SSF48150">
    <property type="entry name" value="DNA-glycosylase"/>
    <property type="match status" value="1"/>
</dbReference>
<dbReference type="GO" id="GO:0008168">
    <property type="term" value="F:methyltransferase activity"/>
    <property type="evidence" value="ECO:0007669"/>
    <property type="project" value="UniProtKB-KW"/>
</dbReference>
<evidence type="ECO:0000313" key="1">
    <source>
        <dbReference type="EMBL" id="TFC52904.1"/>
    </source>
</evidence>
<dbReference type="GO" id="GO:0032259">
    <property type="term" value="P:methylation"/>
    <property type="evidence" value="ECO:0007669"/>
    <property type="project" value="UniProtKB-KW"/>
</dbReference>
<dbReference type="AlphaFoldDB" id="A0AAQ2C9I0"/>
<keyword evidence="1" id="KW-0808">Transferase</keyword>
<keyword evidence="2" id="KW-1185">Reference proteome</keyword>
<gene>
    <name evidence="1" type="ORF">E3O49_00695</name>
</gene>
<dbReference type="InterPro" id="IPR011257">
    <property type="entry name" value="DNA_glycosylase"/>
</dbReference>
<dbReference type="Gene3D" id="1.10.340.30">
    <property type="entry name" value="Hypothetical protein, domain 2"/>
    <property type="match status" value="1"/>
</dbReference>
<comment type="caution">
    <text evidence="1">The sequence shown here is derived from an EMBL/GenBank/DDBJ whole genome shotgun (WGS) entry which is preliminary data.</text>
</comment>
<dbReference type="Proteomes" id="UP000297403">
    <property type="component" value="Unassembled WGS sequence"/>
</dbReference>
<accession>A0AAQ2C9I0</accession>
<organism evidence="1 2">
    <name type="scientific">Cryobacterium shii</name>
    <dbReference type="NCBI Taxonomy" id="1259235"/>
    <lineage>
        <taxon>Bacteria</taxon>
        <taxon>Bacillati</taxon>
        <taxon>Actinomycetota</taxon>
        <taxon>Actinomycetes</taxon>
        <taxon>Micrococcales</taxon>
        <taxon>Microbacteriaceae</taxon>
        <taxon>Cryobacterium</taxon>
    </lineage>
</organism>
<evidence type="ECO:0000313" key="2">
    <source>
        <dbReference type="Proteomes" id="UP000297403"/>
    </source>
</evidence>
<proteinExistence type="predicted"/>
<sequence length="143" mass="15758">MTAHMTAADLGLDLSDGAEDQLFRWFLASVLFGRPIQQEVAARTYGVLISHGLTAPEEFARYDREGLRALLDEGHYARLDYIMTDELHEVMRSVAAEHGSVGGMVRAAASREELTRTLVAFKGIGPTTAKIFLRELPASVLPR</sequence>
<keyword evidence="1" id="KW-0489">Methyltransferase</keyword>
<dbReference type="EMBL" id="SOFY01000005">
    <property type="protein sequence ID" value="TFC52904.1"/>
    <property type="molecule type" value="Genomic_DNA"/>
</dbReference>
<reference evidence="1 2" key="1">
    <citation type="submission" date="2019-03" db="EMBL/GenBank/DDBJ databases">
        <title>Genomics of glacier-inhabiting Cryobacterium strains.</title>
        <authorList>
            <person name="Liu Q."/>
            <person name="Xin Y.-H."/>
        </authorList>
    </citation>
    <scope>NUCLEOTIDE SEQUENCE [LARGE SCALE GENOMIC DNA]</scope>
    <source>
        <strain evidence="2">TMT1-22</strain>
    </source>
</reference>
<dbReference type="GO" id="GO:0006281">
    <property type="term" value="P:DNA repair"/>
    <property type="evidence" value="ECO:0007669"/>
    <property type="project" value="InterPro"/>
</dbReference>
<name>A0AAQ2C9I0_9MICO</name>
<dbReference type="RefSeq" id="WP_134365063.1">
    <property type="nucleotide sequence ID" value="NZ_SOFY01000005.1"/>
</dbReference>
<protein>
    <submittedName>
        <fullName evidence="1">DNA methylase</fullName>
    </submittedName>
</protein>